<protein>
    <submittedName>
        <fullName evidence="3">Chromosome segregation ATPases</fullName>
    </submittedName>
</protein>
<dbReference type="InterPro" id="IPR011009">
    <property type="entry name" value="Kinase-like_dom_sf"/>
</dbReference>
<feature type="region of interest" description="Disordered" evidence="1">
    <location>
        <begin position="1"/>
        <end position="20"/>
    </location>
</feature>
<dbReference type="AlphaFoldDB" id="A0A6J4TF67"/>
<sequence length="439" mass="49143">MLEAHGAGPAPPGASAAAGPRVEDDVTFQLVARTGQPTFGDLPWHLPLAEWQSERLVEVARGIHRHVVRFVSYGDALYALKELPERIALREYRLLRRLDDESVMVVQAVGVVTRRRGREQLEAVLITRYLDFSLPYRTLFAGTVTPDLRNHLLDALAGLLVRLHLTGFFWGDCSLSNTLFRRDAGALAAYLVDAETGEMHGELSDGQRRHDLEIAELHVAGELMDVEAAQDGLPAEFDPVDTAAEIPLRYQALYDAVTHEEVFGPDETYRIEERLRRLNELGFDVEEIELLGEGDRRRLRLDPRVVEAGHHRRRLLMLTGLDVQENQARRLLNDIAAYRAYLERSTGGAVPESVAAYRWLVEIFNPSVAAVPPELAGKREPAELFHEILDHRWFLSEAAGQDIGTQAAVRSYVAEVLPRTPDERVVAEEPAAEPEDLLG</sequence>
<accession>A0A6J4TF67</accession>
<dbReference type="SUPFAM" id="SSF56112">
    <property type="entry name" value="Protein kinase-like (PK-like)"/>
    <property type="match status" value="1"/>
</dbReference>
<name>A0A6J4TF67_9ACTN</name>
<evidence type="ECO:0000256" key="1">
    <source>
        <dbReference type="SAM" id="MobiDB-lite"/>
    </source>
</evidence>
<organism evidence="3">
    <name type="scientific">uncultured Thermoleophilia bacterium</name>
    <dbReference type="NCBI Taxonomy" id="1497501"/>
    <lineage>
        <taxon>Bacteria</taxon>
        <taxon>Bacillati</taxon>
        <taxon>Actinomycetota</taxon>
        <taxon>Thermoleophilia</taxon>
        <taxon>environmental samples</taxon>
    </lineage>
</organism>
<evidence type="ECO:0000313" key="3">
    <source>
        <dbReference type="EMBL" id="CAA9521086.1"/>
    </source>
</evidence>
<dbReference type="InterPro" id="IPR025111">
    <property type="entry name" value="DUF4032"/>
</dbReference>
<evidence type="ECO:0000259" key="2">
    <source>
        <dbReference type="Pfam" id="PF13224"/>
    </source>
</evidence>
<dbReference type="EMBL" id="CADCWC010000036">
    <property type="protein sequence ID" value="CAA9521086.1"/>
    <property type="molecule type" value="Genomic_DNA"/>
</dbReference>
<gene>
    <name evidence="3" type="ORF">AVDCRST_MAG79-203</name>
</gene>
<reference evidence="3" key="1">
    <citation type="submission" date="2020-02" db="EMBL/GenBank/DDBJ databases">
        <authorList>
            <person name="Meier V. D."/>
        </authorList>
    </citation>
    <scope>NUCLEOTIDE SEQUENCE</scope>
    <source>
        <strain evidence="3">AVDCRST_MAG79</strain>
    </source>
</reference>
<dbReference type="Pfam" id="PF13224">
    <property type="entry name" value="DUF4032"/>
    <property type="match status" value="1"/>
</dbReference>
<dbReference type="Pfam" id="PF06293">
    <property type="entry name" value="Kdo"/>
    <property type="match status" value="1"/>
</dbReference>
<proteinExistence type="predicted"/>
<feature type="domain" description="DUF4032" evidence="2">
    <location>
        <begin position="253"/>
        <end position="417"/>
    </location>
</feature>